<dbReference type="STRING" id="1197717.BED41_10375"/>
<reference evidence="1" key="1">
    <citation type="submission" date="2016-08" db="EMBL/GenBank/DDBJ databases">
        <title>Complete genome of Cloacibacillus porcorum.</title>
        <authorList>
            <person name="Looft T."/>
            <person name="Bayles D.O."/>
            <person name="Alt D.P."/>
        </authorList>
    </citation>
    <scope>NUCLEOTIDE SEQUENCE [LARGE SCALE GENOMIC DNA]</scope>
    <source>
        <strain evidence="1">CL-84</strain>
    </source>
</reference>
<organism evidence="1 2">
    <name type="scientific">Cloacibacillus porcorum</name>
    <dbReference type="NCBI Taxonomy" id="1197717"/>
    <lineage>
        <taxon>Bacteria</taxon>
        <taxon>Thermotogati</taxon>
        <taxon>Synergistota</taxon>
        <taxon>Synergistia</taxon>
        <taxon>Synergistales</taxon>
        <taxon>Synergistaceae</taxon>
        <taxon>Cloacibacillus</taxon>
    </lineage>
</organism>
<gene>
    <name evidence="1" type="ORF">BED41_10375</name>
</gene>
<name>A0A1B2I649_9BACT</name>
<dbReference type="KEGG" id="cpor:BED41_10375"/>
<dbReference type="GeneID" id="83058255"/>
<evidence type="ECO:0000313" key="2">
    <source>
        <dbReference type="Proteomes" id="UP000093044"/>
    </source>
</evidence>
<keyword evidence="2" id="KW-1185">Reference proteome</keyword>
<sequence length="75" mass="8355">MSEEAIRAELAAISDKLDDIAAEVRRTVENNRDSHKDIYDRLSKLETGFSKMDVTSRAVFFIAGAALSIILQKVL</sequence>
<dbReference type="AlphaFoldDB" id="A0A1B2I649"/>
<dbReference type="RefSeq" id="WP_066745718.1">
    <property type="nucleotide sequence ID" value="NZ_CP016757.1"/>
</dbReference>
<dbReference type="Proteomes" id="UP000093044">
    <property type="component" value="Chromosome"/>
</dbReference>
<dbReference type="EMBL" id="CP016757">
    <property type="protein sequence ID" value="ANZ45434.1"/>
    <property type="molecule type" value="Genomic_DNA"/>
</dbReference>
<evidence type="ECO:0000313" key="1">
    <source>
        <dbReference type="EMBL" id="ANZ45434.1"/>
    </source>
</evidence>
<proteinExistence type="predicted"/>
<accession>A0A1B2I649</accession>
<protein>
    <submittedName>
        <fullName evidence="1">Uncharacterized protein</fullName>
    </submittedName>
</protein>